<dbReference type="InterPro" id="IPR022607">
    <property type="entry name" value="Phage_T4_Gp53_baseplate_wedge"/>
</dbReference>
<organism evidence="1">
    <name type="scientific">uncultured Caudovirales phage</name>
    <dbReference type="NCBI Taxonomy" id="2100421"/>
    <lineage>
        <taxon>Viruses</taxon>
        <taxon>Duplodnaviria</taxon>
        <taxon>Heunggongvirae</taxon>
        <taxon>Uroviricota</taxon>
        <taxon>Caudoviricetes</taxon>
        <taxon>Peduoviridae</taxon>
        <taxon>Maltschvirus</taxon>
        <taxon>Maltschvirus maltsch</taxon>
    </lineage>
</organism>
<sequence>MYFTSLPSILYPFNINGVDQFVILKDITVNARFIRDVVSNITLYDTYNIGEGETPEIIAEKFYDNPEYHWVIMLVNERYDYIYDFPLPYDRLAQYVTDKYGAGNEHLTHHYANVDGWIVNSDAVGAVSVSNFDYEDSINETKRTIKIINKTLVDQIVHEFIKAVA</sequence>
<evidence type="ECO:0000313" key="1">
    <source>
        <dbReference type="EMBL" id="CAB4125499.1"/>
    </source>
</evidence>
<dbReference type="Pfam" id="PF11246">
    <property type="entry name" value="Phage_gp53"/>
    <property type="match status" value="1"/>
</dbReference>
<gene>
    <name evidence="1" type="ORF">UFOVP58_154</name>
</gene>
<reference evidence="1" key="1">
    <citation type="submission" date="2020-04" db="EMBL/GenBank/DDBJ databases">
        <authorList>
            <person name="Chiriac C."/>
            <person name="Salcher M."/>
            <person name="Ghai R."/>
            <person name="Kavagutti S V."/>
        </authorList>
    </citation>
    <scope>NUCLEOTIDE SEQUENCE</scope>
</reference>
<protein>
    <submittedName>
        <fullName evidence="1">Baseplate wedge protein gp53, bacteriophage T4</fullName>
    </submittedName>
</protein>
<dbReference type="EMBL" id="LR796186">
    <property type="protein sequence ID" value="CAB4125499.1"/>
    <property type="molecule type" value="Genomic_DNA"/>
</dbReference>
<proteinExistence type="predicted"/>
<accession>A0A6J5L052</accession>
<name>A0A6J5L052_9CAUD</name>